<dbReference type="Pfam" id="PF00326">
    <property type="entry name" value="Peptidase_S9"/>
    <property type="match status" value="1"/>
</dbReference>
<keyword evidence="6" id="KW-0732">Signal</keyword>
<dbReference type="InterPro" id="IPR002470">
    <property type="entry name" value="Peptidase_S9A"/>
</dbReference>
<evidence type="ECO:0000256" key="4">
    <source>
        <dbReference type="ARBA" id="ARBA00022825"/>
    </source>
</evidence>
<evidence type="ECO:0000256" key="1">
    <source>
        <dbReference type="ARBA" id="ARBA00005228"/>
    </source>
</evidence>
<dbReference type="Gene3D" id="3.40.50.1820">
    <property type="entry name" value="alpha/beta hydrolase"/>
    <property type="match status" value="1"/>
</dbReference>
<reference evidence="10" key="1">
    <citation type="journal article" date="2019" name="Int. J. Syst. Evol. Microbiol.">
        <title>The Global Catalogue of Microorganisms (GCM) 10K type strain sequencing project: providing services to taxonomists for standard genome sequencing and annotation.</title>
        <authorList>
            <consortium name="The Broad Institute Genomics Platform"/>
            <consortium name="The Broad Institute Genome Sequencing Center for Infectious Disease"/>
            <person name="Wu L."/>
            <person name="Ma J."/>
        </authorList>
    </citation>
    <scope>NUCLEOTIDE SEQUENCE [LARGE SCALE GENOMIC DNA]</scope>
    <source>
        <strain evidence="10">KCTC 23984</strain>
    </source>
</reference>
<feature type="signal peptide" evidence="6">
    <location>
        <begin position="1"/>
        <end position="22"/>
    </location>
</feature>
<dbReference type="SUPFAM" id="SSF53474">
    <property type="entry name" value="alpha/beta-Hydrolases"/>
    <property type="match status" value="1"/>
</dbReference>
<accession>A0ABW6BSG9</accession>
<feature type="region of interest" description="Disordered" evidence="5">
    <location>
        <begin position="29"/>
        <end position="68"/>
    </location>
</feature>
<comment type="similarity">
    <text evidence="1">Belongs to the peptidase S9A family.</text>
</comment>
<protein>
    <submittedName>
        <fullName evidence="9">S9 family peptidase</fullName>
    </submittedName>
</protein>
<feature type="domain" description="Peptidase S9A N-terminal" evidence="8">
    <location>
        <begin position="60"/>
        <end position="459"/>
    </location>
</feature>
<dbReference type="InterPro" id="IPR002471">
    <property type="entry name" value="Pept_S9_AS"/>
</dbReference>
<dbReference type="InterPro" id="IPR029058">
    <property type="entry name" value="AB_hydrolase_fold"/>
</dbReference>
<dbReference type="PROSITE" id="PS51257">
    <property type="entry name" value="PROKAR_LIPOPROTEIN"/>
    <property type="match status" value="1"/>
</dbReference>
<evidence type="ECO:0000313" key="10">
    <source>
        <dbReference type="Proteomes" id="UP001597641"/>
    </source>
</evidence>
<dbReference type="InterPro" id="IPR051543">
    <property type="entry name" value="Serine_Peptidase_S9A"/>
</dbReference>
<dbReference type="SUPFAM" id="SSF50993">
    <property type="entry name" value="Peptidase/esterase 'gauge' domain"/>
    <property type="match status" value="1"/>
</dbReference>
<dbReference type="Proteomes" id="UP001597641">
    <property type="component" value="Unassembled WGS sequence"/>
</dbReference>
<organism evidence="9 10">
    <name type="scientific">Pontibacter toksunensis</name>
    <dbReference type="NCBI Taxonomy" id="1332631"/>
    <lineage>
        <taxon>Bacteria</taxon>
        <taxon>Pseudomonadati</taxon>
        <taxon>Bacteroidota</taxon>
        <taxon>Cytophagia</taxon>
        <taxon>Cytophagales</taxon>
        <taxon>Hymenobacteraceae</taxon>
        <taxon>Pontibacter</taxon>
    </lineage>
</organism>
<sequence>MKSFKTKVAASATMLTACLAFGSGCSSSNTSSSSGNTATAGQAAVTTATEQPAVQEPQPPVATKTPKELTAHGDMRIDNYYWMNQREDPKVVAYLNAENDYTKQRLAHTEALQEKLYKEIVGRIKQTDESVPYKEDGYWYYTRYEEGKEYPIYARKKGTLQAQEEVMVNANERAEGLDYYSAAGMNVSPNNQLLAFGEDTVSRRKYTIRFKDLNTGKLLSDAIPNTTGGAVWGNDNKTVFYTMKDPALRSFKIFKHTLGTPTSQDKEVYHEADETFSTFVYKTKSDKYIIIGSGSTLSNEYRYLDADKPNGTFKVIQLRERGLEYSVDHFGDKFYMVTNKDGATNFKLMQTPVSKPGKANWKEVVPHREDVLLEGIEIFKDYLTLQERRNGLPQIRVKKWSDPKTDYYIDFGEEAYTASIGINPDFDSKVLRYNYSSLTTPSSTYDYNMVIKEQELLKRQEVVGDFNPENYEAKRIYATADDGTKIPVSLVYRKGTQLNGNNPTLLYAYGSYGISTNPGFNSVRLSLLDRGFVYAIAHIRGGQDMGRQWYENGKLLKKKNTFTDFIDAAEFLVEQKYTNPDKLFAQGGSAGGLLMGAVVNMRPDLFKGVLAAVPFVDVITTMLDTSIPLTTGEFDEWGNPANKEYYDYMLSYSPYDNVETKEYPNMLVTTGLHDSQVQYWEPAKWVAKLRDMKTDDNMLLLHTNMAAGHGGASGRFERYKETALQYAFLLNLLEQNQ</sequence>
<evidence type="ECO:0000313" key="9">
    <source>
        <dbReference type="EMBL" id="MFD3000725.1"/>
    </source>
</evidence>
<dbReference type="InterPro" id="IPR023302">
    <property type="entry name" value="Pept_S9A_N"/>
</dbReference>
<dbReference type="Pfam" id="PF02897">
    <property type="entry name" value="Peptidase_S9_N"/>
    <property type="match status" value="1"/>
</dbReference>
<gene>
    <name evidence="9" type="ORF">ACFS7Z_10165</name>
</gene>
<name>A0ABW6BSG9_9BACT</name>
<keyword evidence="2" id="KW-0645">Protease</keyword>
<dbReference type="Gene3D" id="2.130.10.120">
    <property type="entry name" value="Prolyl oligopeptidase, N-terminal domain"/>
    <property type="match status" value="1"/>
</dbReference>
<proteinExistence type="inferred from homology"/>
<evidence type="ECO:0000256" key="2">
    <source>
        <dbReference type="ARBA" id="ARBA00022670"/>
    </source>
</evidence>
<feature type="chain" id="PRO_5046244537" evidence="6">
    <location>
        <begin position="23"/>
        <end position="737"/>
    </location>
</feature>
<keyword evidence="4" id="KW-0720">Serine protease</keyword>
<keyword evidence="10" id="KW-1185">Reference proteome</keyword>
<comment type="caution">
    <text evidence="9">The sequence shown here is derived from an EMBL/GenBank/DDBJ whole genome shotgun (WGS) entry which is preliminary data.</text>
</comment>
<evidence type="ECO:0000256" key="3">
    <source>
        <dbReference type="ARBA" id="ARBA00022801"/>
    </source>
</evidence>
<dbReference type="PRINTS" id="PR00862">
    <property type="entry name" value="PROLIGOPTASE"/>
</dbReference>
<dbReference type="PANTHER" id="PTHR11757:SF19">
    <property type="entry name" value="PROLYL ENDOPEPTIDASE-LIKE"/>
    <property type="match status" value="1"/>
</dbReference>
<keyword evidence="3" id="KW-0378">Hydrolase</keyword>
<dbReference type="PANTHER" id="PTHR11757">
    <property type="entry name" value="PROTEASE FAMILY S9A OLIGOPEPTIDASE"/>
    <property type="match status" value="1"/>
</dbReference>
<evidence type="ECO:0000259" key="7">
    <source>
        <dbReference type="Pfam" id="PF00326"/>
    </source>
</evidence>
<dbReference type="EMBL" id="JBHUOX010000006">
    <property type="protein sequence ID" value="MFD3000725.1"/>
    <property type="molecule type" value="Genomic_DNA"/>
</dbReference>
<feature type="domain" description="Peptidase S9 prolyl oligopeptidase catalytic" evidence="7">
    <location>
        <begin position="523"/>
        <end position="734"/>
    </location>
</feature>
<evidence type="ECO:0000256" key="5">
    <source>
        <dbReference type="SAM" id="MobiDB-lite"/>
    </source>
</evidence>
<dbReference type="PROSITE" id="PS00708">
    <property type="entry name" value="PRO_ENDOPEP_SER"/>
    <property type="match status" value="1"/>
</dbReference>
<dbReference type="InterPro" id="IPR001375">
    <property type="entry name" value="Peptidase_S9_cat"/>
</dbReference>
<evidence type="ECO:0000259" key="8">
    <source>
        <dbReference type="Pfam" id="PF02897"/>
    </source>
</evidence>
<dbReference type="RefSeq" id="WP_377484044.1">
    <property type="nucleotide sequence ID" value="NZ_JBHUOX010000006.1"/>
</dbReference>
<evidence type="ECO:0000256" key="6">
    <source>
        <dbReference type="SAM" id="SignalP"/>
    </source>
</evidence>
<feature type="compositionally biased region" description="Low complexity" evidence="5">
    <location>
        <begin position="29"/>
        <end position="56"/>
    </location>
</feature>